<comment type="caution">
    <text evidence="1">The sequence shown here is derived from an EMBL/GenBank/DDBJ whole genome shotgun (WGS) entry which is preliminary data.</text>
</comment>
<sequence length="554" mass="61584">MPRPCHPQALFSLVPLGDRAGTVLQHPDNSHLVSTFTSNTGEQLHGIDIGFHIRSSSCYTLATLGRNGADITVDGSSISRMQCSFEVHNESGVVLLYDRSHSMTTQVSGSKTVQFESGRSRRVVVSKDMEAILGFGGVRCDLYKFQLIWHKSKINMEEEVGGRIQNLRLARTADEPTDAHSYRLTRIHTPNKAKSVLQFRTVDVLGEGKFGTVWKAIDLHSGGFLAVKFIKNPTTGPTDSQWIYLKREIEALSTTFHPHIVEYIHHQMVNGRMEICTALKDGNLDGLISQNVFQSNTSIEIVTDALLPQMLQALDYLAYNSLIHRDVKPANILYVFRDNKYLFQLADFGLCNFVSDATSYAGSPFYMAPEILRDRTINQTPKVDVWSLFVTVAFALNANGYRKLRLKSDDEIILAAAKAADASPLKRIKDMAIVDPTKRASAAQMLLRLYNGVGLTTPRSQIDDGPPPGSALNALVNSIETQSVIDTHDQLRPLVNSTHLQLTPGMAAAGRKRQRRDLSRVRKPGAQGFSYRKRAKKASKVRKRSANAMSWTKT</sequence>
<evidence type="ECO:0000313" key="1">
    <source>
        <dbReference type="EMBL" id="KAI2382061.1"/>
    </source>
</evidence>
<proteinExistence type="predicted"/>
<dbReference type="EMBL" id="JALBCA010000147">
    <property type="protein sequence ID" value="KAI2382061.1"/>
    <property type="molecule type" value="Genomic_DNA"/>
</dbReference>
<name>A0ACB8UP02_9EURO</name>
<protein>
    <submittedName>
        <fullName evidence="1">Uncharacterized protein</fullName>
    </submittedName>
</protein>
<organism evidence="1">
    <name type="scientific">Ophidiomyces ophidiicola</name>
    <dbReference type="NCBI Taxonomy" id="1387563"/>
    <lineage>
        <taxon>Eukaryota</taxon>
        <taxon>Fungi</taxon>
        <taxon>Dikarya</taxon>
        <taxon>Ascomycota</taxon>
        <taxon>Pezizomycotina</taxon>
        <taxon>Eurotiomycetes</taxon>
        <taxon>Eurotiomycetidae</taxon>
        <taxon>Onygenales</taxon>
        <taxon>Onygenaceae</taxon>
        <taxon>Ophidiomyces</taxon>
    </lineage>
</organism>
<gene>
    <name evidence="1" type="ORF">LOY88_006350</name>
</gene>
<reference evidence="1" key="1">
    <citation type="journal article" date="2022" name="bioRxiv">
        <title>Population genetic analysis of Ophidiomyces ophidiicola, the causative agent of snake fungal disease, indicates recent introductions to the USA.</title>
        <authorList>
            <person name="Ladner J.T."/>
            <person name="Palmer J.M."/>
            <person name="Ettinger C.L."/>
            <person name="Stajich J.E."/>
            <person name="Farrell T.M."/>
            <person name="Glorioso B.M."/>
            <person name="Lawson B."/>
            <person name="Price S.J."/>
            <person name="Stengle A.G."/>
            <person name="Grear D.A."/>
            <person name="Lorch J.M."/>
        </authorList>
    </citation>
    <scope>NUCLEOTIDE SEQUENCE</scope>
    <source>
        <strain evidence="1">NWHC 24266-5</strain>
    </source>
</reference>
<accession>A0ACB8UP02</accession>